<evidence type="ECO:0000259" key="1">
    <source>
        <dbReference type="PROSITE" id="PS51384"/>
    </source>
</evidence>
<dbReference type="Pfam" id="PF10418">
    <property type="entry name" value="DHODB_Fe-S_bind"/>
    <property type="match status" value="1"/>
</dbReference>
<dbReference type="EMBL" id="JAUSUF010000020">
    <property type="protein sequence ID" value="MDQ0151203.1"/>
    <property type="molecule type" value="Genomic_DNA"/>
</dbReference>
<dbReference type="InterPro" id="IPR014260">
    <property type="entry name" value="Sulphite_reductase_B"/>
</dbReference>
<protein>
    <submittedName>
        <fullName evidence="2">Anaerobic sulfite reductase subunit B</fullName>
    </submittedName>
</protein>
<dbReference type="InterPro" id="IPR001709">
    <property type="entry name" value="Flavoprot_Pyr_Nucl_cyt_Rdtase"/>
</dbReference>
<dbReference type="Proteomes" id="UP001228504">
    <property type="component" value="Unassembled WGS sequence"/>
</dbReference>
<dbReference type="PROSITE" id="PS51384">
    <property type="entry name" value="FAD_FR"/>
    <property type="match status" value="1"/>
</dbReference>
<name>A0ABT9UY09_9FIRM</name>
<dbReference type="InterPro" id="IPR017938">
    <property type="entry name" value="Riboflavin_synthase-like_b-brl"/>
</dbReference>
<dbReference type="NCBIfam" id="TIGR02911">
    <property type="entry name" value="sulfite_red_B"/>
    <property type="match status" value="1"/>
</dbReference>
<dbReference type="Gene3D" id="3.40.50.80">
    <property type="entry name" value="Nucleotide-binding domain of ferredoxin-NADP reductase (FNR) module"/>
    <property type="match status" value="1"/>
</dbReference>
<dbReference type="InterPro" id="IPR050353">
    <property type="entry name" value="PyrK_electron_transfer"/>
</dbReference>
<dbReference type="PRINTS" id="PR00410">
    <property type="entry name" value="PHEHYDRXLASE"/>
</dbReference>
<dbReference type="Pfam" id="PF00175">
    <property type="entry name" value="NAD_binding_1"/>
    <property type="match status" value="1"/>
</dbReference>
<evidence type="ECO:0000313" key="3">
    <source>
        <dbReference type="Proteomes" id="UP001228504"/>
    </source>
</evidence>
<dbReference type="PIRSF" id="PIRSF006816">
    <property type="entry name" value="Cyc3_hyd_g"/>
    <property type="match status" value="1"/>
</dbReference>
<dbReference type="PANTHER" id="PTHR43513">
    <property type="entry name" value="DIHYDROOROTATE DEHYDROGENASE B (NAD(+)), ELECTRON TRANSFER SUBUNIT"/>
    <property type="match status" value="1"/>
</dbReference>
<proteinExistence type="predicted"/>
<dbReference type="CDD" id="cd06221">
    <property type="entry name" value="sulfite_reductase_like"/>
    <property type="match status" value="1"/>
</dbReference>
<dbReference type="PANTHER" id="PTHR43513:SF1">
    <property type="entry name" value="ANAEROBIC SULFITE REDUCTASE SUBUNIT B"/>
    <property type="match status" value="1"/>
</dbReference>
<accession>A0ABT9UY09</accession>
<sequence>MSNNILTPKPCKILNVTKESNSEYTFRVETDIVPEHGQFLQLSIPKFGEAPISVSGIGEGYLDFTIRAVGKVTDEIFKLEPGDTLFLRGPYGVGWPVDKFKGKNVIIVAGGTGVAPVRSIINKFYNEPNYVESLNLIFGFKNEDGILFKPELAKWKERFNTIYTLDAGEKEGWETGLVTTHLDKLPIKDFGDNYEVIIVGPPVMMHFTALGFLKLGVPEEKIWVSFERKMSCAVGKCGHCRIDETYVCLEGPVFNYTKAKTLLD</sequence>
<organism evidence="2 3">
    <name type="scientific">Eubacterium multiforme</name>
    <dbReference type="NCBI Taxonomy" id="83339"/>
    <lineage>
        <taxon>Bacteria</taxon>
        <taxon>Bacillati</taxon>
        <taxon>Bacillota</taxon>
        <taxon>Clostridia</taxon>
        <taxon>Eubacteriales</taxon>
        <taxon>Eubacteriaceae</taxon>
        <taxon>Eubacterium</taxon>
    </lineage>
</organism>
<dbReference type="InterPro" id="IPR019480">
    <property type="entry name" value="Dihydroorotate_DH_Fe-S-bd"/>
</dbReference>
<evidence type="ECO:0000313" key="2">
    <source>
        <dbReference type="EMBL" id="MDQ0151203.1"/>
    </source>
</evidence>
<dbReference type="SUPFAM" id="SSF52343">
    <property type="entry name" value="Ferredoxin reductase-like, C-terminal NADP-linked domain"/>
    <property type="match status" value="1"/>
</dbReference>
<dbReference type="SUPFAM" id="SSF63380">
    <property type="entry name" value="Riboflavin synthase domain-like"/>
    <property type="match status" value="1"/>
</dbReference>
<dbReference type="RefSeq" id="WP_307488233.1">
    <property type="nucleotide sequence ID" value="NZ_JAUSUF010000020.1"/>
</dbReference>
<comment type="caution">
    <text evidence="2">The sequence shown here is derived from an EMBL/GenBank/DDBJ whole genome shotgun (WGS) entry which is preliminary data.</text>
</comment>
<dbReference type="InterPro" id="IPR017927">
    <property type="entry name" value="FAD-bd_FR_type"/>
</dbReference>
<keyword evidence="3" id="KW-1185">Reference proteome</keyword>
<dbReference type="InterPro" id="IPR001433">
    <property type="entry name" value="OxRdtase_FAD/NAD-bd"/>
</dbReference>
<dbReference type="Gene3D" id="2.40.30.10">
    <property type="entry name" value="Translation factors"/>
    <property type="match status" value="1"/>
</dbReference>
<reference evidence="2 3" key="1">
    <citation type="submission" date="2023-07" db="EMBL/GenBank/DDBJ databases">
        <title>Genomic Encyclopedia of Type Strains, Phase IV (KMG-IV): sequencing the most valuable type-strain genomes for metagenomic binning, comparative biology and taxonomic classification.</title>
        <authorList>
            <person name="Goeker M."/>
        </authorList>
    </citation>
    <scope>NUCLEOTIDE SEQUENCE [LARGE SCALE GENOMIC DNA]</scope>
    <source>
        <strain evidence="2 3">DSM 20694</strain>
    </source>
</reference>
<gene>
    <name evidence="2" type="ORF">J2S18_003180</name>
</gene>
<dbReference type="InterPro" id="IPR039261">
    <property type="entry name" value="FNR_nucleotide-bd"/>
</dbReference>
<dbReference type="InterPro" id="IPR012165">
    <property type="entry name" value="Cyt_c3_hydrogenase_gsu"/>
</dbReference>
<dbReference type="PRINTS" id="PR00371">
    <property type="entry name" value="FPNCR"/>
</dbReference>
<feature type="domain" description="FAD-binding FR-type" evidence="1">
    <location>
        <begin position="6"/>
        <end position="97"/>
    </location>
</feature>